<dbReference type="Gene3D" id="1.25.40.10">
    <property type="entry name" value="Tetratricopeptide repeat domain"/>
    <property type="match status" value="1"/>
</dbReference>
<sequence>MSDVGRRLVERVRRGAAPGEDALRKTLGVGGEADDREVARELVATIARGALSDLRVGEPEDARPAASTPVDGSFLGRLAARPGEDRPCIAELDDVPTLVAVLRGGSLQQRRAAALRFREMLERGDLDDARIGAIEQVLIGHRDPDVAFEVTRARAALPGEVGDEARDEDEPWAELVKKLEPEIARFWEGETTTEPIAELPGEQRAWIGLRARLLPDRVIAHLSAVLEGSDGASDLASRRALLESLRCAGDPRLLPALVSLLESRVPELVPDAARALARIDDPRARPALVAAHERSVVDLERAVLAGALALAGDARGLAYLRTLLRGDDPRVVLAAAEAMEWAATSEDVELLIRMLDRRDAALLGVLVRALGRIGDGRALRALEALRDREPPSALLADVEDAAAAIRAQMDLRGEEPPVPAEPSSLATAARAGVVARGAEETFWARLQGRFDLLLGRLWLAIGAVGRAIAWFELAAARRPRWPEPLAAIALAHVRQGEPARALGAFRRAIEANRAWVEHERPVVRTLAGVVLRRAEEMERAGRLDIARGLLDEVLDLDLRRVPSNVRFELRRRREALASSASVEAA</sequence>
<organism evidence="1 2">
    <name type="scientific">Sandaracinus amylolyticus</name>
    <dbReference type="NCBI Taxonomy" id="927083"/>
    <lineage>
        <taxon>Bacteria</taxon>
        <taxon>Pseudomonadati</taxon>
        <taxon>Myxococcota</taxon>
        <taxon>Polyangia</taxon>
        <taxon>Polyangiales</taxon>
        <taxon>Sandaracinaceae</taxon>
        <taxon>Sandaracinus</taxon>
    </lineage>
</organism>
<gene>
    <name evidence="1" type="ORF">DB32_004111</name>
</gene>
<dbReference type="InterPro" id="IPR011989">
    <property type="entry name" value="ARM-like"/>
</dbReference>
<dbReference type="OrthoDB" id="4323392at2"/>
<reference evidence="1 2" key="1">
    <citation type="submission" date="2015-03" db="EMBL/GenBank/DDBJ databases">
        <title>Genome assembly of Sandaracinus amylolyticus DSM 53668.</title>
        <authorList>
            <person name="Sharma G."/>
            <person name="Subramanian S."/>
        </authorList>
    </citation>
    <scope>NUCLEOTIDE SEQUENCE [LARGE SCALE GENOMIC DNA]</scope>
    <source>
        <strain evidence="1 2">DSM 53668</strain>
    </source>
</reference>
<evidence type="ECO:0000313" key="1">
    <source>
        <dbReference type="EMBL" id="AKF06962.1"/>
    </source>
</evidence>
<dbReference type="SUPFAM" id="SSF48371">
    <property type="entry name" value="ARM repeat"/>
    <property type="match status" value="2"/>
</dbReference>
<proteinExistence type="predicted"/>
<dbReference type="STRING" id="927083.DB32_004111"/>
<dbReference type="InterPro" id="IPR016024">
    <property type="entry name" value="ARM-type_fold"/>
</dbReference>
<accession>A0A0F6W423</accession>
<dbReference type="KEGG" id="samy:DB32_004111"/>
<dbReference type="RefSeq" id="WP_157069213.1">
    <property type="nucleotide sequence ID" value="NZ_CP011125.1"/>
</dbReference>
<dbReference type="EMBL" id="CP011125">
    <property type="protein sequence ID" value="AKF06962.1"/>
    <property type="molecule type" value="Genomic_DNA"/>
</dbReference>
<name>A0A0F6W423_9BACT</name>
<dbReference type="SUPFAM" id="SSF48452">
    <property type="entry name" value="TPR-like"/>
    <property type="match status" value="1"/>
</dbReference>
<dbReference type="AlphaFoldDB" id="A0A0F6W423"/>
<dbReference type="Pfam" id="PF13646">
    <property type="entry name" value="HEAT_2"/>
    <property type="match status" value="1"/>
</dbReference>
<dbReference type="Gene3D" id="1.25.10.10">
    <property type="entry name" value="Leucine-rich Repeat Variant"/>
    <property type="match status" value="2"/>
</dbReference>
<keyword evidence="2" id="KW-1185">Reference proteome</keyword>
<dbReference type="Proteomes" id="UP000034883">
    <property type="component" value="Chromosome"/>
</dbReference>
<evidence type="ECO:0000313" key="2">
    <source>
        <dbReference type="Proteomes" id="UP000034883"/>
    </source>
</evidence>
<dbReference type="InterPro" id="IPR011990">
    <property type="entry name" value="TPR-like_helical_dom_sf"/>
</dbReference>
<protein>
    <submittedName>
        <fullName evidence="1">Uncharacterized protein</fullName>
    </submittedName>
</protein>